<dbReference type="GO" id="GO:0032259">
    <property type="term" value="P:methylation"/>
    <property type="evidence" value="ECO:0007669"/>
    <property type="project" value="UniProtKB-KW"/>
</dbReference>
<dbReference type="GO" id="GO:0052906">
    <property type="term" value="F:tRNA (guanine(37)-N1)-methyltransferase activity"/>
    <property type="evidence" value="ECO:0007669"/>
    <property type="project" value="UniProtKB-EC"/>
</dbReference>
<evidence type="ECO:0000256" key="3">
    <source>
        <dbReference type="ARBA" id="ARBA00007630"/>
    </source>
</evidence>
<evidence type="ECO:0000259" key="17">
    <source>
        <dbReference type="Pfam" id="PF01746"/>
    </source>
</evidence>
<evidence type="ECO:0000256" key="16">
    <source>
        <dbReference type="RuleBase" id="RU003464"/>
    </source>
</evidence>
<dbReference type="SUPFAM" id="SSF75217">
    <property type="entry name" value="alpha/beta knot"/>
    <property type="match status" value="1"/>
</dbReference>
<dbReference type="NCBIfam" id="NF000648">
    <property type="entry name" value="PRK00026.1"/>
    <property type="match status" value="1"/>
</dbReference>
<dbReference type="InterPro" id="IPR023148">
    <property type="entry name" value="tRNA_m1G_MeTrfase_C_sf"/>
</dbReference>
<dbReference type="PANTHER" id="PTHR46417:SF1">
    <property type="entry name" value="TRNA (GUANINE-N(1)-)-METHYLTRANSFERASE"/>
    <property type="match status" value="1"/>
</dbReference>
<dbReference type="HAMAP" id="MF_00605">
    <property type="entry name" value="TrmD"/>
    <property type="match status" value="1"/>
</dbReference>
<dbReference type="Gene3D" id="3.40.1280.10">
    <property type="match status" value="1"/>
</dbReference>
<dbReference type="EC" id="2.1.1.228" evidence="5 15"/>
<feature type="binding site" evidence="15">
    <location>
        <position position="111"/>
    </location>
    <ligand>
        <name>S-adenosyl-L-methionine</name>
        <dbReference type="ChEBI" id="CHEBI:59789"/>
    </ligand>
</feature>
<evidence type="ECO:0000256" key="13">
    <source>
        <dbReference type="ARBA" id="ARBA00033392"/>
    </source>
</evidence>
<evidence type="ECO:0000256" key="2">
    <source>
        <dbReference type="ARBA" id="ARBA00004496"/>
    </source>
</evidence>
<keyword evidence="7 15" id="KW-0963">Cytoplasm</keyword>
<gene>
    <name evidence="15 18" type="primary">trmD</name>
    <name evidence="18" type="ORF">NQX30_03185</name>
</gene>
<reference evidence="18" key="2">
    <citation type="journal article" date="2023" name="Microbiome">
        <title>Synthase-selected sorting approach identifies a beta-lactone synthase in a nudibranch symbiotic bacterium.</title>
        <authorList>
            <person name="Dzunkova M."/>
            <person name="La Clair J.J."/>
            <person name="Tyml T."/>
            <person name="Doud D."/>
            <person name="Schulz F."/>
            <person name="Piquer-Esteban S."/>
            <person name="Porcel Sanchis D."/>
            <person name="Osborn A."/>
            <person name="Robinson D."/>
            <person name="Louie K.B."/>
            <person name="Bowen B.P."/>
            <person name="Bowers R.M."/>
            <person name="Lee J."/>
            <person name="Arnau V."/>
            <person name="Diaz-Villanueva W."/>
            <person name="Stepanauskas R."/>
            <person name="Gosliner T."/>
            <person name="Date S.V."/>
            <person name="Northen T.R."/>
            <person name="Cheng J.F."/>
            <person name="Burkart M.D."/>
            <person name="Woyke T."/>
        </authorList>
    </citation>
    <scope>NUCLEOTIDE SEQUENCE</scope>
    <source>
        <strain evidence="18">Df01</strain>
    </source>
</reference>
<name>A0ABT7QL88_9GAMM</name>
<accession>A0ABT7QL88</accession>
<keyword evidence="19" id="KW-1185">Reference proteome</keyword>
<evidence type="ECO:0000256" key="11">
    <source>
        <dbReference type="ARBA" id="ARBA00022694"/>
    </source>
</evidence>
<dbReference type="NCBIfam" id="TIGR00088">
    <property type="entry name" value="trmD"/>
    <property type="match status" value="1"/>
</dbReference>
<dbReference type="Pfam" id="PF01746">
    <property type="entry name" value="tRNA_m1G_MT"/>
    <property type="match status" value="1"/>
</dbReference>
<dbReference type="CDD" id="cd18080">
    <property type="entry name" value="TrmD-like"/>
    <property type="match status" value="1"/>
</dbReference>
<evidence type="ECO:0000313" key="18">
    <source>
        <dbReference type="EMBL" id="MDM5147376.1"/>
    </source>
</evidence>
<evidence type="ECO:0000256" key="5">
    <source>
        <dbReference type="ARBA" id="ARBA00012807"/>
    </source>
</evidence>
<dbReference type="InterPro" id="IPR029028">
    <property type="entry name" value="Alpha/beta_knot_MTases"/>
</dbReference>
<evidence type="ECO:0000256" key="14">
    <source>
        <dbReference type="ARBA" id="ARBA00047783"/>
    </source>
</evidence>
<comment type="function">
    <text evidence="1 15 16">Specifically methylates guanosine-37 in various tRNAs.</text>
</comment>
<protein>
    <recommendedName>
        <fullName evidence="6 15">tRNA (guanine-N(1)-)-methyltransferase</fullName>
        <ecNumber evidence="5 15">2.1.1.228</ecNumber>
    </recommendedName>
    <alternativeName>
        <fullName evidence="12 15">M1G-methyltransferase</fullName>
    </alternativeName>
    <alternativeName>
        <fullName evidence="13 15">tRNA [GM37] methyltransferase</fullName>
    </alternativeName>
</protein>
<reference evidence="18" key="1">
    <citation type="submission" date="2022-08" db="EMBL/GenBank/DDBJ databases">
        <authorList>
            <person name="Dzunkova M."/>
            <person name="La Clair J."/>
            <person name="Tyml T."/>
            <person name="Doud D."/>
            <person name="Schulz F."/>
            <person name="Piquer S."/>
            <person name="Porcel Sanchis D."/>
            <person name="Osborn A."/>
            <person name="Robinson D."/>
            <person name="Louie K.B."/>
            <person name="Bowen B.P."/>
            <person name="Bowers R."/>
            <person name="Lee J."/>
            <person name="Arnau Llombart V."/>
            <person name="Diaz Villanueva W."/>
            <person name="Gosliner T."/>
            <person name="Northen T."/>
            <person name="Cheng J.-F."/>
            <person name="Burkart M.D."/>
            <person name="Woyke T."/>
        </authorList>
    </citation>
    <scope>NUCLEOTIDE SEQUENCE</scope>
    <source>
        <strain evidence="18">Df01</strain>
    </source>
</reference>
<evidence type="ECO:0000256" key="8">
    <source>
        <dbReference type="ARBA" id="ARBA00022603"/>
    </source>
</evidence>
<keyword evidence="10 15" id="KW-0949">S-adenosyl-L-methionine</keyword>
<evidence type="ECO:0000256" key="9">
    <source>
        <dbReference type="ARBA" id="ARBA00022679"/>
    </source>
</evidence>
<keyword evidence="11 15" id="KW-0819">tRNA processing</keyword>
<evidence type="ECO:0000256" key="6">
    <source>
        <dbReference type="ARBA" id="ARBA00014679"/>
    </source>
</evidence>
<comment type="similarity">
    <text evidence="3 15 16">Belongs to the RNA methyltransferase TrmD family.</text>
</comment>
<evidence type="ECO:0000256" key="10">
    <source>
        <dbReference type="ARBA" id="ARBA00022691"/>
    </source>
</evidence>
<evidence type="ECO:0000313" key="19">
    <source>
        <dbReference type="Proteomes" id="UP001168167"/>
    </source>
</evidence>
<dbReference type="InterPro" id="IPR029026">
    <property type="entry name" value="tRNA_m1G_MTases_N"/>
</dbReference>
<dbReference type="EMBL" id="JANQAO010000002">
    <property type="protein sequence ID" value="MDM5147376.1"/>
    <property type="molecule type" value="Genomic_DNA"/>
</dbReference>
<dbReference type="InterPro" id="IPR002649">
    <property type="entry name" value="tRNA_m1G_MeTrfase_TrmD"/>
</dbReference>
<comment type="subunit">
    <text evidence="4 15 16">Homodimer.</text>
</comment>
<evidence type="ECO:0000256" key="1">
    <source>
        <dbReference type="ARBA" id="ARBA00002634"/>
    </source>
</evidence>
<keyword evidence="9 15" id="KW-0808">Transferase</keyword>
<dbReference type="InterPro" id="IPR016009">
    <property type="entry name" value="tRNA_MeTrfase_TRMD/TRM10"/>
</dbReference>
<evidence type="ECO:0000256" key="15">
    <source>
        <dbReference type="HAMAP-Rule" id="MF_00605"/>
    </source>
</evidence>
<feature type="binding site" evidence="15">
    <location>
        <begin position="131"/>
        <end position="136"/>
    </location>
    <ligand>
        <name>S-adenosyl-L-methionine</name>
        <dbReference type="ChEBI" id="CHEBI:59789"/>
    </ligand>
</feature>
<dbReference type="Proteomes" id="UP001168167">
    <property type="component" value="Unassembled WGS sequence"/>
</dbReference>
<sequence length="231" mass="25088">MRFDIVTILPELFEPFLKVGVGGRAFKNGVAEAVLWNPRDYATDRHRTVDDRPFGGGSGMVLMAPPVSAAVRAAQAQNSGEMIYLAPRGDVFNDAVARRMATQQGFILLCGRYRGVDERVIETLADRCISVGDYVLSGGETAAMTVMDAVLRHCPGVLGNADSIVDESFADGLLDAPCYTRPATFEGLTVPAPLLSGNHAEVHKWQRAASEKLTQQCRPDLSKKHKDTQPK</sequence>
<evidence type="ECO:0000256" key="7">
    <source>
        <dbReference type="ARBA" id="ARBA00022490"/>
    </source>
</evidence>
<evidence type="ECO:0000256" key="4">
    <source>
        <dbReference type="ARBA" id="ARBA00011738"/>
    </source>
</evidence>
<proteinExistence type="inferred from homology"/>
<comment type="catalytic activity">
    <reaction evidence="14 15 16">
        <text>guanosine(37) in tRNA + S-adenosyl-L-methionine = N(1)-methylguanosine(37) in tRNA + S-adenosyl-L-homocysteine + H(+)</text>
        <dbReference type="Rhea" id="RHEA:36899"/>
        <dbReference type="Rhea" id="RHEA-COMP:10145"/>
        <dbReference type="Rhea" id="RHEA-COMP:10147"/>
        <dbReference type="ChEBI" id="CHEBI:15378"/>
        <dbReference type="ChEBI" id="CHEBI:57856"/>
        <dbReference type="ChEBI" id="CHEBI:59789"/>
        <dbReference type="ChEBI" id="CHEBI:73542"/>
        <dbReference type="ChEBI" id="CHEBI:74269"/>
        <dbReference type="EC" id="2.1.1.228"/>
    </reaction>
</comment>
<feature type="domain" description="tRNA methyltransferase TRMD/TRM10-type" evidence="17">
    <location>
        <begin position="1"/>
        <end position="224"/>
    </location>
</feature>
<dbReference type="PIRSF" id="PIRSF000386">
    <property type="entry name" value="tRNA_mtase"/>
    <property type="match status" value="1"/>
</dbReference>
<dbReference type="PANTHER" id="PTHR46417">
    <property type="entry name" value="TRNA (GUANINE-N(1)-)-METHYLTRANSFERASE"/>
    <property type="match status" value="1"/>
</dbReference>
<keyword evidence="8 15" id="KW-0489">Methyltransferase</keyword>
<dbReference type="Gene3D" id="1.10.1270.20">
    <property type="entry name" value="tRNA(m1g37)methyltransferase, domain 2"/>
    <property type="match status" value="1"/>
</dbReference>
<comment type="subcellular location">
    <subcellularLocation>
        <location evidence="2 15 16">Cytoplasm</location>
    </subcellularLocation>
</comment>
<evidence type="ECO:0000256" key="12">
    <source>
        <dbReference type="ARBA" id="ARBA00029736"/>
    </source>
</evidence>
<comment type="caution">
    <text evidence="18">The sequence shown here is derived from an EMBL/GenBank/DDBJ whole genome shotgun (WGS) entry which is preliminary data.</text>
</comment>
<organism evidence="18 19">
    <name type="scientific">Candidatus Doriopsillibacter californiensis</name>
    <dbReference type="NCBI Taxonomy" id="2970740"/>
    <lineage>
        <taxon>Bacteria</taxon>
        <taxon>Pseudomonadati</taxon>
        <taxon>Pseudomonadota</taxon>
        <taxon>Gammaproteobacteria</taxon>
        <taxon>Candidatus Tethybacterales</taxon>
        <taxon>Candidatus Persebacteraceae</taxon>
        <taxon>Candidatus Doriopsillibacter</taxon>
    </lineage>
</organism>